<feature type="region of interest" description="Disordered" evidence="1">
    <location>
        <begin position="1"/>
        <end position="52"/>
    </location>
</feature>
<keyword evidence="4" id="KW-1185">Reference proteome</keyword>
<dbReference type="Proteomes" id="UP000683360">
    <property type="component" value="Unassembled WGS sequence"/>
</dbReference>
<gene>
    <name evidence="3" type="ORF">MEDL_35408</name>
</gene>
<sequence length="376" mass="42718">MQAESTSMSACDDNGNRENNLPNLNEDDAEDLGISYYSDSSTTDDSSVEDSENVNDDYLCQDIAAWATIWCETGLDQQGLKKKLPSLNILPTETATAPMATVTAPEATISRFVKFGVIANSDFKKGDFLLEYVGERINGDEAKIREEERDCYIFGYKYNDKFQDLYNSSETRQISMPYLKNWRKYHSEAYLPAQSSESENNEQNINSVDKSRTDINNSASDLHFCEGSESSDSLDHSFGPVMDGWIAQVIVHSIAHIPLWNILQKKILCITTMDKRRTDRKSTNLEKACLMKRMQIVKDKGIKVVEVVTDAHVQIASEFKMTKTVELEIIPNKPTEQPAQYLQLKQQDSELPLSEPIKRRYPLRTRKPVTILKLNL</sequence>
<dbReference type="Pfam" id="PF00856">
    <property type="entry name" value="SET"/>
    <property type="match status" value="1"/>
</dbReference>
<evidence type="ECO:0000313" key="3">
    <source>
        <dbReference type="EMBL" id="CAG2222034.1"/>
    </source>
</evidence>
<evidence type="ECO:0000259" key="2">
    <source>
        <dbReference type="Pfam" id="PF00856"/>
    </source>
</evidence>
<dbReference type="Gene3D" id="2.170.270.10">
    <property type="entry name" value="SET domain"/>
    <property type="match status" value="1"/>
</dbReference>
<reference evidence="3" key="1">
    <citation type="submission" date="2021-03" db="EMBL/GenBank/DDBJ databases">
        <authorList>
            <person name="Bekaert M."/>
        </authorList>
    </citation>
    <scope>NUCLEOTIDE SEQUENCE</scope>
</reference>
<dbReference type="OrthoDB" id="6141102at2759"/>
<dbReference type="InterPro" id="IPR046341">
    <property type="entry name" value="SET_dom_sf"/>
</dbReference>
<dbReference type="AlphaFoldDB" id="A0A8S3SMH5"/>
<comment type="caution">
    <text evidence="3">The sequence shown here is derived from an EMBL/GenBank/DDBJ whole genome shotgun (WGS) entry which is preliminary data.</text>
</comment>
<name>A0A8S3SMH5_MYTED</name>
<evidence type="ECO:0000256" key="1">
    <source>
        <dbReference type="SAM" id="MobiDB-lite"/>
    </source>
</evidence>
<feature type="compositionally biased region" description="Low complexity" evidence="1">
    <location>
        <begin position="35"/>
        <end position="45"/>
    </location>
</feature>
<evidence type="ECO:0000313" key="4">
    <source>
        <dbReference type="Proteomes" id="UP000683360"/>
    </source>
</evidence>
<protein>
    <recommendedName>
        <fullName evidence="2">SET domain-containing protein</fullName>
    </recommendedName>
</protein>
<accession>A0A8S3SMH5</accession>
<organism evidence="3 4">
    <name type="scientific">Mytilus edulis</name>
    <name type="common">Blue mussel</name>
    <dbReference type="NCBI Taxonomy" id="6550"/>
    <lineage>
        <taxon>Eukaryota</taxon>
        <taxon>Metazoa</taxon>
        <taxon>Spiralia</taxon>
        <taxon>Lophotrochozoa</taxon>
        <taxon>Mollusca</taxon>
        <taxon>Bivalvia</taxon>
        <taxon>Autobranchia</taxon>
        <taxon>Pteriomorphia</taxon>
        <taxon>Mytilida</taxon>
        <taxon>Mytiloidea</taxon>
        <taxon>Mytilidae</taxon>
        <taxon>Mytilinae</taxon>
        <taxon>Mytilus</taxon>
    </lineage>
</organism>
<dbReference type="EMBL" id="CAJPWZ010001721">
    <property type="protein sequence ID" value="CAG2222034.1"/>
    <property type="molecule type" value="Genomic_DNA"/>
</dbReference>
<feature type="domain" description="SET" evidence="2">
    <location>
        <begin position="115"/>
        <end position="206"/>
    </location>
</feature>
<dbReference type="InterPro" id="IPR001214">
    <property type="entry name" value="SET_dom"/>
</dbReference>
<proteinExistence type="predicted"/>
<dbReference type="SUPFAM" id="SSF82199">
    <property type="entry name" value="SET domain"/>
    <property type="match status" value="1"/>
</dbReference>